<name>A0ABN8FFD4_9BACL</name>
<protein>
    <submittedName>
        <fullName evidence="1">Phosphoglycolate phosphatase</fullName>
        <ecNumber evidence="1">3.1.3.18</ecNumber>
    </submittedName>
</protein>
<reference evidence="1" key="1">
    <citation type="submission" date="2021-12" db="EMBL/GenBank/DDBJ databases">
        <authorList>
            <person name="Criscuolo A."/>
        </authorList>
    </citation>
    <scope>NUCLEOTIDE SEQUENCE</scope>
    <source>
        <strain evidence="1">CIP111894</strain>
    </source>
</reference>
<dbReference type="InterPro" id="IPR050155">
    <property type="entry name" value="HAD-like_hydrolase_sf"/>
</dbReference>
<accession>A0ABN8FFD4</accession>
<proteinExistence type="predicted"/>
<keyword evidence="2" id="KW-1185">Reference proteome</keyword>
<dbReference type="Pfam" id="PF00702">
    <property type="entry name" value="Hydrolase"/>
    <property type="match status" value="1"/>
</dbReference>
<dbReference type="EMBL" id="CAKMAB010000001">
    <property type="protein sequence ID" value="CAH1054169.1"/>
    <property type="molecule type" value="Genomic_DNA"/>
</dbReference>
<dbReference type="EC" id="3.1.3.18" evidence="1"/>
<sequence length="242" mass="26556">MSNDEVQGTELSAVHSELNKPEAIVFDMDGTLFQTESLLLPAYHKMFDILREEGLYTGPTPPEERILSSLGMLLADIWKKVMPDADEAVHRRADELLLQLEVEGLEAGGTLLYPQVVETLTALKERGVRLFVASNGLEEYIHSIVVVHELKELFEGLYSAGGQGTATKTELLRILLDNHGIKSAWMVGDRSSDVEAGKGNAQTVIGCAYAGFGRQDELKGSDVIITSFDELIELYDNASVSE</sequence>
<dbReference type="PANTHER" id="PTHR43434">
    <property type="entry name" value="PHOSPHOGLYCOLATE PHOSPHATASE"/>
    <property type="match status" value="1"/>
</dbReference>
<dbReference type="InterPro" id="IPR036412">
    <property type="entry name" value="HAD-like_sf"/>
</dbReference>
<dbReference type="RefSeq" id="WP_234530271.1">
    <property type="nucleotide sequence ID" value="NZ_CAKMAB010000001.1"/>
</dbReference>
<dbReference type="GO" id="GO:0008967">
    <property type="term" value="F:phosphoglycolate phosphatase activity"/>
    <property type="evidence" value="ECO:0007669"/>
    <property type="project" value="UniProtKB-EC"/>
</dbReference>
<evidence type="ECO:0000313" key="1">
    <source>
        <dbReference type="EMBL" id="CAH1054169.1"/>
    </source>
</evidence>
<dbReference type="PANTHER" id="PTHR43434:SF1">
    <property type="entry name" value="PHOSPHOGLYCOLATE PHOSPHATASE"/>
    <property type="match status" value="1"/>
</dbReference>
<gene>
    <name evidence="1" type="primary">gph_2</name>
    <name evidence="1" type="ORF">PAECIP111894_00314</name>
</gene>
<dbReference type="InterPro" id="IPR023214">
    <property type="entry name" value="HAD_sf"/>
</dbReference>
<organism evidence="1 2">
    <name type="scientific">Paenibacillus pseudetheri</name>
    <dbReference type="NCBI Taxonomy" id="2897682"/>
    <lineage>
        <taxon>Bacteria</taxon>
        <taxon>Bacillati</taxon>
        <taxon>Bacillota</taxon>
        <taxon>Bacilli</taxon>
        <taxon>Bacillales</taxon>
        <taxon>Paenibacillaceae</taxon>
        <taxon>Paenibacillus</taxon>
    </lineage>
</organism>
<dbReference type="InterPro" id="IPR023198">
    <property type="entry name" value="PGP-like_dom2"/>
</dbReference>
<dbReference type="Proteomes" id="UP000838749">
    <property type="component" value="Unassembled WGS sequence"/>
</dbReference>
<comment type="caution">
    <text evidence="1">The sequence shown here is derived from an EMBL/GenBank/DDBJ whole genome shotgun (WGS) entry which is preliminary data.</text>
</comment>
<evidence type="ECO:0000313" key="2">
    <source>
        <dbReference type="Proteomes" id="UP000838749"/>
    </source>
</evidence>
<dbReference type="Gene3D" id="3.40.50.1000">
    <property type="entry name" value="HAD superfamily/HAD-like"/>
    <property type="match status" value="1"/>
</dbReference>
<dbReference type="Gene3D" id="1.10.150.240">
    <property type="entry name" value="Putative phosphatase, domain 2"/>
    <property type="match status" value="1"/>
</dbReference>
<dbReference type="SUPFAM" id="SSF56784">
    <property type="entry name" value="HAD-like"/>
    <property type="match status" value="1"/>
</dbReference>
<keyword evidence="1" id="KW-0378">Hydrolase</keyword>